<dbReference type="Gene3D" id="1.20.5.1700">
    <property type="match status" value="1"/>
</dbReference>
<dbReference type="InterPro" id="IPR021739">
    <property type="entry name" value="SaV-like"/>
</dbReference>
<reference evidence="2" key="1">
    <citation type="submission" date="2023-07" db="EMBL/GenBank/DDBJ databases">
        <authorList>
            <person name="Aktuganov G."/>
            <person name="Boyko T."/>
            <person name="Delegan Y."/>
            <person name="Galimzianova N."/>
            <person name="Gilvanova E."/>
            <person name="Korobov V."/>
            <person name="Kuzmina L."/>
            <person name="Melentiev A."/>
            <person name="Milman P."/>
            <person name="Ryabova A."/>
            <person name="Stupak E."/>
            <person name="Yasakov T."/>
            <person name="Zharikova N."/>
            <person name="Zhurenko E."/>
        </authorList>
    </citation>
    <scope>NUCLEOTIDE SEQUENCE</scope>
    <source>
        <strain evidence="2">IB-739</strain>
    </source>
</reference>
<dbReference type="EMBL" id="JAUMKJ010000040">
    <property type="protein sequence ID" value="MDO3680406.1"/>
    <property type="molecule type" value="Genomic_DNA"/>
</dbReference>
<sequence length="266" mass="29403">MGRRLKNAHGTPIPKRDVEKLSCGCGPVIKYKLSEEELNKLREKDGPACGLKRSDLLAAIAAGETLSSVERAWGMKYNTIHVWVKKWGLKGITTERARELLEAPAPPEESAEVSEQPVKIGLLAMKDAEIEQLRQDIEQLRVELDQQIKFGAEALKENEALQKQLRAAVSSNMPSDPNSTYQALVEFGVLQPKNNDPVNHPAHYTAGSIECIDAIEAATTGLTGGQAYATGAALKYLWRWSRKNGVEDLRKARWYIDRLIGEASGE</sequence>
<name>A0ABT8VHG0_9BACL</name>
<organism evidence="2 3">
    <name type="scientific">Paenibacillus ehimensis</name>
    <dbReference type="NCBI Taxonomy" id="79264"/>
    <lineage>
        <taxon>Bacteria</taxon>
        <taxon>Bacillati</taxon>
        <taxon>Bacillota</taxon>
        <taxon>Bacilli</taxon>
        <taxon>Bacillales</taxon>
        <taxon>Paenibacillaceae</taxon>
        <taxon>Paenibacillus</taxon>
    </lineage>
</organism>
<dbReference type="RefSeq" id="WP_302880701.1">
    <property type="nucleotide sequence ID" value="NZ_JAUMKJ010000040.1"/>
</dbReference>
<evidence type="ECO:0000313" key="3">
    <source>
        <dbReference type="Proteomes" id="UP001168883"/>
    </source>
</evidence>
<comment type="caution">
    <text evidence="2">The sequence shown here is derived from an EMBL/GenBank/DDBJ whole genome shotgun (WGS) entry which is preliminary data.</text>
</comment>
<proteinExistence type="predicted"/>
<dbReference type="Pfam" id="PF11753">
    <property type="entry name" value="DUF3310"/>
    <property type="match status" value="1"/>
</dbReference>
<dbReference type="Proteomes" id="UP001168883">
    <property type="component" value="Unassembled WGS sequence"/>
</dbReference>
<keyword evidence="3" id="KW-1185">Reference proteome</keyword>
<protein>
    <submittedName>
        <fullName evidence="2">DUF3310 domain-containing protein</fullName>
    </submittedName>
</protein>
<gene>
    <name evidence="2" type="ORF">Q3C12_25690</name>
</gene>
<accession>A0ABT8VHG0</accession>
<keyword evidence="1" id="KW-0175">Coiled coil</keyword>
<feature type="coiled-coil region" evidence="1">
    <location>
        <begin position="123"/>
        <end position="150"/>
    </location>
</feature>
<evidence type="ECO:0000313" key="2">
    <source>
        <dbReference type="EMBL" id="MDO3680406.1"/>
    </source>
</evidence>
<evidence type="ECO:0000256" key="1">
    <source>
        <dbReference type="SAM" id="Coils"/>
    </source>
</evidence>